<reference evidence="1 2" key="1">
    <citation type="journal article" date="2022" name="New Phytol.">
        <title>Ecological generalism drives hyperdiversity of secondary metabolite gene clusters in xylarialean endophytes.</title>
        <authorList>
            <person name="Franco M.E.E."/>
            <person name="Wisecaver J.H."/>
            <person name="Arnold A.E."/>
            <person name="Ju Y.M."/>
            <person name="Slot J.C."/>
            <person name="Ahrendt S."/>
            <person name="Moore L.P."/>
            <person name="Eastman K.E."/>
            <person name="Scott K."/>
            <person name="Konkel Z."/>
            <person name="Mondo S.J."/>
            <person name="Kuo A."/>
            <person name="Hayes R.D."/>
            <person name="Haridas S."/>
            <person name="Andreopoulos B."/>
            <person name="Riley R."/>
            <person name="LaButti K."/>
            <person name="Pangilinan J."/>
            <person name="Lipzen A."/>
            <person name="Amirebrahimi M."/>
            <person name="Yan J."/>
            <person name="Adam C."/>
            <person name="Keymanesh K."/>
            <person name="Ng V."/>
            <person name="Louie K."/>
            <person name="Northen T."/>
            <person name="Drula E."/>
            <person name="Henrissat B."/>
            <person name="Hsieh H.M."/>
            <person name="Youens-Clark K."/>
            <person name="Lutzoni F."/>
            <person name="Miadlikowska J."/>
            <person name="Eastwood D.C."/>
            <person name="Hamelin R.C."/>
            <person name="Grigoriev I.V."/>
            <person name="U'Ren J.M."/>
        </authorList>
    </citation>
    <scope>NUCLEOTIDE SEQUENCE [LARGE SCALE GENOMIC DNA]</scope>
    <source>
        <strain evidence="1 2">ER1909</strain>
    </source>
</reference>
<evidence type="ECO:0000313" key="2">
    <source>
        <dbReference type="Proteomes" id="UP001497680"/>
    </source>
</evidence>
<protein>
    <submittedName>
        <fullName evidence="1">Uncharacterized protein</fullName>
    </submittedName>
</protein>
<dbReference type="Proteomes" id="UP001497680">
    <property type="component" value="Unassembled WGS sequence"/>
</dbReference>
<dbReference type="EMBL" id="MU394353">
    <property type="protein sequence ID" value="KAI6083374.1"/>
    <property type="molecule type" value="Genomic_DNA"/>
</dbReference>
<accession>A0ACC0CSH2</accession>
<keyword evidence="2" id="KW-1185">Reference proteome</keyword>
<sequence>MALSTLVLSLALASVASAATTTGFTAYKDSQCTVPLEIKEDGDSIPNNKLLADHSLADSSHASGHYYLDMEVVNATTSGSAGVGAANMYWKVPEPDSGCKFVLMREAKIGWGDMNPLPGYMVMRASREGCYYSAVSPGDTLITSYCCGSEECNKVNIEYNGNSQKRDLTEAHSIEVRETSTTKRSALSNAARAADVVNNKQDAARDIALKRDDAPKCTITKKTQGPFYSSGPQRSVTQPERCDTGPASCSHTVSVSTDASTAISNSRTETWTLTGGVSIGVDVGVNFIADFETHYGLSFSVANAWATETGTTVTTGTTNGTSQTVSQQVGTLGFLSFTPVYQCWRGEANCGKDANGKDIVITNNLFCQPTLGGDGKLSGTYNMVYISDF</sequence>
<organism evidence="1 2">
    <name type="scientific">Hypoxylon rubiginosum</name>
    <dbReference type="NCBI Taxonomy" id="110542"/>
    <lineage>
        <taxon>Eukaryota</taxon>
        <taxon>Fungi</taxon>
        <taxon>Dikarya</taxon>
        <taxon>Ascomycota</taxon>
        <taxon>Pezizomycotina</taxon>
        <taxon>Sordariomycetes</taxon>
        <taxon>Xylariomycetidae</taxon>
        <taxon>Xylariales</taxon>
        <taxon>Hypoxylaceae</taxon>
        <taxon>Hypoxylon</taxon>
    </lineage>
</organism>
<proteinExistence type="predicted"/>
<name>A0ACC0CSH2_9PEZI</name>
<comment type="caution">
    <text evidence="1">The sequence shown here is derived from an EMBL/GenBank/DDBJ whole genome shotgun (WGS) entry which is preliminary data.</text>
</comment>
<evidence type="ECO:0000313" key="1">
    <source>
        <dbReference type="EMBL" id="KAI6083374.1"/>
    </source>
</evidence>
<gene>
    <name evidence="1" type="ORF">F4821DRAFT_245008</name>
</gene>